<proteinExistence type="predicted"/>
<gene>
    <name evidence="3" type="ORF">GCM10010346_16290</name>
</gene>
<reference evidence="4" key="1">
    <citation type="journal article" date="2019" name="Int. J. Syst. Evol. Microbiol.">
        <title>The Global Catalogue of Microorganisms (GCM) 10K type strain sequencing project: providing services to taxonomists for standard genome sequencing and annotation.</title>
        <authorList>
            <consortium name="The Broad Institute Genomics Platform"/>
            <consortium name="The Broad Institute Genome Sequencing Center for Infectious Disease"/>
            <person name="Wu L."/>
            <person name="Ma J."/>
        </authorList>
    </citation>
    <scope>NUCLEOTIDE SEQUENCE [LARGE SCALE GENOMIC DNA]</scope>
    <source>
        <strain evidence="4">JCM 4737</strain>
    </source>
</reference>
<evidence type="ECO:0000313" key="4">
    <source>
        <dbReference type="Proteomes" id="UP000599437"/>
    </source>
</evidence>
<accession>A0ABQ3DKR5</accession>
<keyword evidence="4" id="KW-1185">Reference proteome</keyword>
<evidence type="ECO:0000313" key="3">
    <source>
        <dbReference type="EMBL" id="GHA94278.1"/>
    </source>
</evidence>
<comment type="caution">
    <text evidence="3">The sequence shown here is derived from an EMBL/GenBank/DDBJ whole genome shotgun (WGS) entry which is preliminary data.</text>
</comment>
<feature type="compositionally biased region" description="Pro residues" evidence="1">
    <location>
        <begin position="346"/>
        <end position="364"/>
    </location>
</feature>
<dbReference type="Proteomes" id="UP000599437">
    <property type="component" value="Unassembled WGS sequence"/>
</dbReference>
<feature type="compositionally biased region" description="Basic and acidic residues" evidence="1">
    <location>
        <begin position="417"/>
        <end position="427"/>
    </location>
</feature>
<evidence type="ECO:0000256" key="1">
    <source>
        <dbReference type="SAM" id="MobiDB-lite"/>
    </source>
</evidence>
<feature type="transmembrane region" description="Helical" evidence="2">
    <location>
        <begin position="115"/>
        <end position="137"/>
    </location>
</feature>
<organism evidence="3 4">
    <name type="scientific">Streptomyces chryseus</name>
    <dbReference type="NCBI Taxonomy" id="68186"/>
    <lineage>
        <taxon>Bacteria</taxon>
        <taxon>Bacillati</taxon>
        <taxon>Actinomycetota</taxon>
        <taxon>Actinomycetes</taxon>
        <taxon>Kitasatosporales</taxon>
        <taxon>Streptomycetaceae</taxon>
        <taxon>Streptomyces</taxon>
    </lineage>
</organism>
<protein>
    <submittedName>
        <fullName evidence="3">Uncharacterized protein</fullName>
    </submittedName>
</protein>
<keyword evidence="2" id="KW-1133">Transmembrane helix</keyword>
<feature type="region of interest" description="Disordered" evidence="1">
    <location>
        <begin position="320"/>
        <end position="372"/>
    </location>
</feature>
<sequence length="427" mass="44921">MTGRAHPVWARLSVRPTSAKGAMMTHPTPDHEQQRIPGVKYRKVRLYRTETTVIDGVPSTRREPYDGWEPVPPREWDDLILKGVTGIAVGFTAVAVAGGTASLGGLLDPLVPSVVAYGMGSVFAIAWLYCLGIEWLNRTAPDRARAAKIAGWFFLLLSMGAVAAYGHTLHQEWAGGFGACVDLVAKGSWWLLLREYAVPLDAGVAHWVQNQEQKLAGRALLGARVRRLNRRAAYQRAVGGAEYQAAEAILASAETARHNLPQAAAEPIPAPVAAPAPPVVQATAPVQATASVPAPVVPAPVVQVPVVQAPVPAVTISAPSVPPAPPAPPVVDQGGEQQAPAAAPAAPAPAEAPVPPATEAPEPPALHAVGGPFKSDTIRAALAANPSISDEALIQRVNEVHGDDPKNVQTVPRTRRRIEDKLKKKAS</sequence>
<feature type="transmembrane region" description="Helical" evidence="2">
    <location>
        <begin position="149"/>
        <end position="167"/>
    </location>
</feature>
<keyword evidence="2" id="KW-0472">Membrane</keyword>
<evidence type="ECO:0000256" key="2">
    <source>
        <dbReference type="SAM" id="Phobius"/>
    </source>
</evidence>
<dbReference type="EMBL" id="BMVO01000003">
    <property type="protein sequence ID" value="GHA94278.1"/>
    <property type="molecule type" value="Genomic_DNA"/>
</dbReference>
<keyword evidence="2" id="KW-0812">Transmembrane</keyword>
<name>A0ABQ3DKR5_9ACTN</name>
<feature type="compositionally biased region" description="Pro residues" evidence="1">
    <location>
        <begin position="320"/>
        <end position="329"/>
    </location>
</feature>
<feature type="region of interest" description="Disordered" evidence="1">
    <location>
        <begin position="396"/>
        <end position="427"/>
    </location>
</feature>
<feature type="transmembrane region" description="Helical" evidence="2">
    <location>
        <begin position="79"/>
        <end position="103"/>
    </location>
</feature>